<accession>G2Y422</accession>
<dbReference type="HOGENOM" id="CLU_2849412_0_0_1"/>
<organism evidence="1 2">
    <name type="scientific">Botryotinia fuckeliana (strain T4)</name>
    <name type="common">Noble rot fungus</name>
    <name type="synonym">Botrytis cinerea</name>
    <dbReference type="NCBI Taxonomy" id="999810"/>
    <lineage>
        <taxon>Eukaryota</taxon>
        <taxon>Fungi</taxon>
        <taxon>Dikarya</taxon>
        <taxon>Ascomycota</taxon>
        <taxon>Pezizomycotina</taxon>
        <taxon>Leotiomycetes</taxon>
        <taxon>Helotiales</taxon>
        <taxon>Sclerotiniaceae</taxon>
        <taxon>Botrytis</taxon>
    </lineage>
</organism>
<reference evidence="2" key="1">
    <citation type="journal article" date="2011" name="PLoS Genet.">
        <title>Genomic analysis of the necrotrophic fungal pathogens Sclerotinia sclerotiorum and Botrytis cinerea.</title>
        <authorList>
            <person name="Amselem J."/>
            <person name="Cuomo C.A."/>
            <person name="van Kan J.A."/>
            <person name="Viaud M."/>
            <person name="Benito E.P."/>
            <person name="Couloux A."/>
            <person name="Coutinho P.M."/>
            <person name="de Vries R.P."/>
            <person name="Dyer P.S."/>
            <person name="Fillinger S."/>
            <person name="Fournier E."/>
            <person name="Gout L."/>
            <person name="Hahn M."/>
            <person name="Kohn L."/>
            <person name="Lapalu N."/>
            <person name="Plummer K.M."/>
            <person name="Pradier J.M."/>
            <person name="Quevillon E."/>
            <person name="Sharon A."/>
            <person name="Simon A."/>
            <person name="ten Have A."/>
            <person name="Tudzynski B."/>
            <person name="Tudzynski P."/>
            <person name="Wincker P."/>
            <person name="Andrew M."/>
            <person name="Anthouard V."/>
            <person name="Beever R.E."/>
            <person name="Beffa R."/>
            <person name="Benoit I."/>
            <person name="Bouzid O."/>
            <person name="Brault B."/>
            <person name="Chen Z."/>
            <person name="Choquer M."/>
            <person name="Collemare J."/>
            <person name="Cotton P."/>
            <person name="Danchin E.G."/>
            <person name="Da Silva C."/>
            <person name="Gautier A."/>
            <person name="Giraud C."/>
            <person name="Giraud T."/>
            <person name="Gonzalez C."/>
            <person name="Grossetete S."/>
            <person name="Guldener U."/>
            <person name="Henrissat B."/>
            <person name="Howlett B.J."/>
            <person name="Kodira C."/>
            <person name="Kretschmer M."/>
            <person name="Lappartient A."/>
            <person name="Leroch M."/>
            <person name="Levis C."/>
            <person name="Mauceli E."/>
            <person name="Neuveglise C."/>
            <person name="Oeser B."/>
            <person name="Pearson M."/>
            <person name="Poulain J."/>
            <person name="Poussereau N."/>
            <person name="Quesneville H."/>
            <person name="Rascle C."/>
            <person name="Schumacher J."/>
            <person name="Segurens B."/>
            <person name="Sexton A."/>
            <person name="Silva E."/>
            <person name="Sirven C."/>
            <person name="Soanes D.M."/>
            <person name="Talbot N.J."/>
            <person name="Templeton M."/>
            <person name="Yandava C."/>
            <person name="Yarden O."/>
            <person name="Zeng Q."/>
            <person name="Rollins J.A."/>
            <person name="Lebrun M.H."/>
            <person name="Dickman M."/>
        </authorList>
    </citation>
    <scope>NUCLEOTIDE SEQUENCE [LARGE SCALE GENOMIC DNA]</scope>
    <source>
        <strain evidence="2">T4</strain>
    </source>
</reference>
<name>G2Y422_BOTF4</name>
<evidence type="ECO:0000313" key="1">
    <source>
        <dbReference type="EMBL" id="CCD47412.1"/>
    </source>
</evidence>
<dbReference type="InParanoid" id="G2Y422"/>
<evidence type="ECO:0000313" key="2">
    <source>
        <dbReference type="Proteomes" id="UP000008177"/>
    </source>
</evidence>
<dbReference type="AlphaFoldDB" id="G2Y422"/>
<protein>
    <submittedName>
        <fullName evidence="1">Uncharacterized protein</fullName>
    </submittedName>
</protein>
<gene>
    <name evidence="1" type="ORF">BofuT4_uP005710.1</name>
</gene>
<sequence length="65" mass="7787">MYIENRINMRYLQYQASRGTWTVTKGTQGIYQRNNIPFYGSYTKAKLRNWPWVTVEPKTKKVTPL</sequence>
<dbReference type="EMBL" id="FQ790286">
    <property type="protein sequence ID" value="CCD47412.1"/>
    <property type="molecule type" value="Genomic_DNA"/>
</dbReference>
<proteinExistence type="predicted"/>
<dbReference type="Proteomes" id="UP000008177">
    <property type="component" value="Unplaced contigs"/>
</dbReference>